<accession>A0A1H0F454</accession>
<feature type="transmembrane region" description="Helical" evidence="1">
    <location>
        <begin position="37"/>
        <end position="58"/>
    </location>
</feature>
<feature type="transmembrane region" description="Helical" evidence="1">
    <location>
        <begin position="97"/>
        <end position="118"/>
    </location>
</feature>
<feature type="transmembrane region" description="Helical" evidence="1">
    <location>
        <begin position="6"/>
        <end position="25"/>
    </location>
</feature>
<keyword evidence="1" id="KW-0472">Membrane</keyword>
<organism evidence="2 3">
    <name type="scientific">Aureimonas jatrophae</name>
    <dbReference type="NCBI Taxonomy" id="1166073"/>
    <lineage>
        <taxon>Bacteria</taxon>
        <taxon>Pseudomonadati</taxon>
        <taxon>Pseudomonadota</taxon>
        <taxon>Alphaproteobacteria</taxon>
        <taxon>Hyphomicrobiales</taxon>
        <taxon>Aurantimonadaceae</taxon>
        <taxon>Aureimonas</taxon>
    </lineage>
</organism>
<dbReference type="Proteomes" id="UP000198793">
    <property type="component" value="Unassembled WGS sequence"/>
</dbReference>
<reference evidence="2 3" key="1">
    <citation type="submission" date="2016-10" db="EMBL/GenBank/DDBJ databases">
        <authorList>
            <person name="de Groot N.N."/>
        </authorList>
    </citation>
    <scope>NUCLEOTIDE SEQUENCE [LARGE SCALE GENOMIC DNA]</scope>
    <source>
        <strain evidence="3">L7-484,KACC 16230,DSM 25025</strain>
    </source>
</reference>
<feature type="transmembrane region" description="Helical" evidence="1">
    <location>
        <begin position="130"/>
        <end position="148"/>
    </location>
</feature>
<keyword evidence="1" id="KW-1133">Transmembrane helix</keyword>
<protein>
    <submittedName>
        <fullName evidence="2">Uncharacterized membrane protein</fullName>
    </submittedName>
</protein>
<name>A0A1H0F454_9HYPH</name>
<dbReference type="RefSeq" id="WP_090670506.1">
    <property type="nucleotide sequence ID" value="NZ_FNIT01000002.1"/>
</dbReference>
<evidence type="ECO:0000313" key="3">
    <source>
        <dbReference type="Proteomes" id="UP000198793"/>
    </source>
</evidence>
<dbReference type="STRING" id="1166073.SAMN05192530_102348"/>
<evidence type="ECO:0000256" key="1">
    <source>
        <dbReference type="SAM" id="Phobius"/>
    </source>
</evidence>
<dbReference type="AlphaFoldDB" id="A0A1H0F454"/>
<gene>
    <name evidence="2" type="ORF">SAMN05192530_102348</name>
</gene>
<evidence type="ECO:0000313" key="2">
    <source>
        <dbReference type="EMBL" id="SDN89434.1"/>
    </source>
</evidence>
<sequence length="152" mass="15459">MVPSILMGVAAGARSLTPLAVSAWLARRGELPNRGRLARLLGGDAAVAGATLLAVGEILGDKMRTAPDRIVLPGMAARLATGAVAGAALAPRRTQDLGAILGAVTALASAHITFRARMRAMREVGQRPSGAAEDALVLALALGAAALARRRR</sequence>
<keyword evidence="1" id="KW-0812">Transmembrane</keyword>
<proteinExistence type="predicted"/>
<keyword evidence="3" id="KW-1185">Reference proteome</keyword>
<dbReference type="OrthoDB" id="8853994at2"/>
<feature type="transmembrane region" description="Helical" evidence="1">
    <location>
        <begin position="70"/>
        <end position="90"/>
    </location>
</feature>
<dbReference type="EMBL" id="FNIT01000002">
    <property type="protein sequence ID" value="SDN89434.1"/>
    <property type="molecule type" value="Genomic_DNA"/>
</dbReference>